<dbReference type="InterPro" id="IPR035923">
    <property type="entry name" value="TT1751-like_sf"/>
</dbReference>
<dbReference type="Gene3D" id="3.30.310.70">
    <property type="entry name" value="TT1751-like domain"/>
    <property type="match status" value="1"/>
</dbReference>
<feature type="chain" id="PRO_5021234317" evidence="2">
    <location>
        <begin position="24"/>
        <end position="176"/>
    </location>
</feature>
<dbReference type="PANTHER" id="PTHR38342">
    <property type="entry name" value="SLR5037 PROTEIN"/>
    <property type="match status" value="1"/>
</dbReference>
<protein>
    <submittedName>
        <fullName evidence="4">DUF302 domain-containing protein</fullName>
    </submittedName>
</protein>
<dbReference type="EMBL" id="SDPD01000007">
    <property type="protein sequence ID" value="TPH21624.1"/>
    <property type="molecule type" value="Genomic_DNA"/>
</dbReference>
<evidence type="ECO:0000313" key="4">
    <source>
        <dbReference type="EMBL" id="TPH21624.1"/>
    </source>
</evidence>
<accession>A0A502LF98</accession>
<feature type="domain" description="DUF302" evidence="3">
    <location>
        <begin position="84"/>
        <end position="144"/>
    </location>
</feature>
<dbReference type="SUPFAM" id="SSF103247">
    <property type="entry name" value="TT1751-like"/>
    <property type="match status" value="1"/>
</dbReference>
<name>A0A502LF98_HAEHA</name>
<proteinExistence type="predicted"/>
<feature type="region of interest" description="Disordered" evidence="1">
    <location>
        <begin position="32"/>
        <end position="54"/>
    </location>
</feature>
<evidence type="ECO:0000256" key="1">
    <source>
        <dbReference type="SAM" id="MobiDB-lite"/>
    </source>
</evidence>
<feature type="compositionally biased region" description="Polar residues" evidence="1">
    <location>
        <begin position="44"/>
        <end position="54"/>
    </location>
</feature>
<keyword evidence="2" id="KW-0732">Signal</keyword>
<dbReference type="CDD" id="cd14797">
    <property type="entry name" value="DUF302"/>
    <property type="match status" value="1"/>
</dbReference>
<evidence type="ECO:0000256" key="2">
    <source>
        <dbReference type="SAM" id="SignalP"/>
    </source>
</evidence>
<dbReference type="Proteomes" id="UP000316282">
    <property type="component" value="Unassembled WGS sequence"/>
</dbReference>
<comment type="caution">
    <text evidence="4">The sequence shown here is derived from an EMBL/GenBank/DDBJ whole genome shotgun (WGS) entry which is preliminary data.</text>
</comment>
<evidence type="ECO:0000259" key="3">
    <source>
        <dbReference type="Pfam" id="PF03625"/>
    </source>
</evidence>
<dbReference type="AlphaFoldDB" id="A0A502LF98"/>
<dbReference type="Pfam" id="PF03625">
    <property type="entry name" value="DUF302"/>
    <property type="match status" value="1"/>
</dbReference>
<sequence length="176" mass="18612">MKKLLTAALTATALVLPAAVSYAAPAAKAASASHSGDAARQTDSRQSSAMNQTHTAVSKYSFDDTVRRLETAVKEKGMTVFAVIDHQAAARQSGLDMQPAKVIVFGTPKAGTPLMQKDPAFALQLPLRVLVTEADGAVQVVFNDTRALVSGSKIEFAEVENTLANAEKLIRKTVTE</sequence>
<dbReference type="InterPro" id="IPR005180">
    <property type="entry name" value="DUF302"/>
</dbReference>
<feature type="signal peptide" evidence="2">
    <location>
        <begin position="1"/>
        <end position="23"/>
    </location>
</feature>
<gene>
    <name evidence="4" type="ORF">EUX52_05470</name>
</gene>
<evidence type="ECO:0000313" key="5">
    <source>
        <dbReference type="Proteomes" id="UP000316282"/>
    </source>
</evidence>
<reference evidence="4 5" key="1">
    <citation type="submission" date="2019-01" db="EMBL/GenBank/DDBJ databases">
        <title>Comparative genomic analysis identifies haemin-independent Haemophilus haemolyticus: a formal re-classification of Haemophilus intermedius.</title>
        <authorList>
            <person name="Harris T.M."/>
            <person name="Price E.P."/>
            <person name="Sarovich D.S."/>
            <person name="Norskov-Lauritsen N."/>
            <person name="Beissbarth J."/>
            <person name="Chang A.B."/>
            <person name="Smith-Vaughan H.C."/>
        </authorList>
    </citation>
    <scope>NUCLEOTIDE SEQUENCE [LARGE SCALE GENOMIC DNA]</scope>
    <source>
        <strain evidence="4 5">60982 B Hi-1</strain>
    </source>
</reference>
<organism evidence="4 5">
    <name type="scientific">Haemophilus haemolyticus</name>
    <dbReference type="NCBI Taxonomy" id="726"/>
    <lineage>
        <taxon>Bacteria</taxon>
        <taxon>Pseudomonadati</taxon>
        <taxon>Pseudomonadota</taxon>
        <taxon>Gammaproteobacteria</taxon>
        <taxon>Pasteurellales</taxon>
        <taxon>Pasteurellaceae</taxon>
        <taxon>Haemophilus</taxon>
    </lineage>
</organism>
<dbReference type="PANTHER" id="PTHR38342:SF2">
    <property type="entry name" value="INNER MEMBRANE OR EXPORTED"/>
    <property type="match status" value="1"/>
</dbReference>
<dbReference type="RefSeq" id="WP_140527498.1">
    <property type="nucleotide sequence ID" value="NZ_SDPD01000007.1"/>
</dbReference>